<comment type="similarity">
    <text evidence="2">Belongs to the TMEM39 family.</text>
</comment>
<feature type="transmembrane region" description="Helical" evidence="6">
    <location>
        <begin position="221"/>
        <end position="243"/>
    </location>
</feature>
<evidence type="ECO:0000256" key="3">
    <source>
        <dbReference type="ARBA" id="ARBA00022692"/>
    </source>
</evidence>
<dbReference type="STRING" id="7222.B4JVH0"/>
<evidence type="ECO:0000256" key="4">
    <source>
        <dbReference type="ARBA" id="ARBA00022989"/>
    </source>
</evidence>
<keyword evidence="5 6" id="KW-0472">Membrane</keyword>
<dbReference type="FunCoup" id="B4JVH0">
    <property type="interactions" value="80"/>
</dbReference>
<dbReference type="InterPro" id="IPR019397">
    <property type="entry name" value="Uncharacterised_TMEM39"/>
</dbReference>
<protein>
    <submittedName>
        <fullName evidence="7">GH22677</fullName>
    </submittedName>
</protein>
<evidence type="ECO:0000313" key="7">
    <source>
        <dbReference type="EMBL" id="EDV98438.1"/>
    </source>
</evidence>
<dbReference type="OrthoDB" id="438179at2759"/>
<dbReference type="EMBL" id="CH916375">
    <property type="protein sequence ID" value="EDV98438.1"/>
    <property type="molecule type" value="Genomic_DNA"/>
</dbReference>
<feature type="transmembrane region" description="Helical" evidence="6">
    <location>
        <begin position="386"/>
        <end position="405"/>
    </location>
</feature>
<sequence>MGYDERSDGSSSSDAQDCFQRSMSAKMGAPPTMPKHIPFPEHATTSEWLSELIMCAFTMGAAIVQFINIYRTNWWLPQFQTRHMVNIELIDPYLRYLIIILNTRRFIYCMLLAKWRNTNRRLMRLGIKYGFGGIVQLALCYCAFRLYQQHTYMLLFYLSYPVVVYLIIFGFQLEPFLRTRFEVPGVYINDMPVHSCTTNAAQIRDEIETLRHDFNKRFKQLIFTCMLNAYLVLIPCLLALSIQYNVMRAAQHCIIVCLGAFSLSAVFLYPAKYSDTLHRATLHLGSWQRMDRDPQAAPSQLIVAANAQTWSKYTVYGHATVVKHNGALYRSHGLVTVATPGNASHLRFYKLFHNPTVIYSTLATLQAVVLLVEIASLSAASIEWHFVLSVSFVAFTSMVAFFKLVRDYLITKHLYKAETQPFTIKSTTAI</sequence>
<feature type="transmembrane region" description="Helical" evidence="6">
    <location>
        <begin position="357"/>
        <end position="380"/>
    </location>
</feature>
<dbReference type="eggNOG" id="KOG3828">
    <property type="taxonomic scope" value="Eukaryota"/>
</dbReference>
<dbReference type="PhylomeDB" id="B4JVH0"/>
<dbReference type="OMA" id="RFKQLIF"/>
<dbReference type="KEGG" id="dgr:6568838"/>
<evidence type="ECO:0000256" key="5">
    <source>
        <dbReference type="ARBA" id="ARBA00023136"/>
    </source>
</evidence>
<keyword evidence="8" id="KW-1185">Reference proteome</keyword>
<feature type="transmembrane region" description="Helical" evidence="6">
    <location>
        <begin position="249"/>
        <end position="269"/>
    </location>
</feature>
<dbReference type="PANTHER" id="PTHR12995:SF4">
    <property type="entry name" value="FI21814P1"/>
    <property type="match status" value="1"/>
</dbReference>
<accession>B4JVH0</accession>
<dbReference type="HOGENOM" id="CLU_028992_0_0_1"/>
<comment type="subcellular location">
    <subcellularLocation>
        <location evidence="1">Membrane</location>
        <topology evidence="1">Multi-pass membrane protein</topology>
    </subcellularLocation>
</comment>
<feature type="transmembrane region" description="Helical" evidence="6">
    <location>
        <begin position="125"/>
        <end position="146"/>
    </location>
</feature>
<dbReference type="AlphaFoldDB" id="B4JVH0"/>
<dbReference type="Pfam" id="PF10271">
    <property type="entry name" value="Tmp39"/>
    <property type="match status" value="1"/>
</dbReference>
<proteinExistence type="inferred from homology"/>
<keyword evidence="3 6" id="KW-0812">Transmembrane</keyword>
<gene>
    <name evidence="7" type="primary">Dgri\GH22677</name>
    <name evidence="7" type="ORF">Dgri_GH22677</name>
</gene>
<name>B4JVH0_DROGR</name>
<keyword evidence="4 6" id="KW-1133">Transmembrane helix</keyword>
<dbReference type="InParanoid" id="B4JVH0"/>
<dbReference type="GO" id="GO:0016020">
    <property type="term" value="C:membrane"/>
    <property type="evidence" value="ECO:0007669"/>
    <property type="project" value="UniProtKB-SubCell"/>
</dbReference>
<dbReference type="PANTHER" id="PTHR12995">
    <property type="entry name" value="FI21814P1"/>
    <property type="match status" value="1"/>
</dbReference>
<feature type="transmembrane region" description="Helical" evidence="6">
    <location>
        <begin position="52"/>
        <end position="73"/>
    </location>
</feature>
<reference evidence="7 8" key="1">
    <citation type="journal article" date="2007" name="Nature">
        <title>Evolution of genes and genomes on the Drosophila phylogeny.</title>
        <authorList>
            <consortium name="Drosophila 12 Genomes Consortium"/>
            <person name="Clark A.G."/>
            <person name="Eisen M.B."/>
            <person name="Smith D.R."/>
            <person name="Bergman C.M."/>
            <person name="Oliver B."/>
            <person name="Markow T.A."/>
            <person name="Kaufman T.C."/>
            <person name="Kellis M."/>
            <person name="Gelbart W."/>
            <person name="Iyer V.N."/>
            <person name="Pollard D.A."/>
            <person name="Sackton T.B."/>
            <person name="Larracuente A.M."/>
            <person name="Singh N.D."/>
            <person name="Abad J.P."/>
            <person name="Abt D.N."/>
            <person name="Adryan B."/>
            <person name="Aguade M."/>
            <person name="Akashi H."/>
            <person name="Anderson W.W."/>
            <person name="Aquadro C.F."/>
            <person name="Ardell D.H."/>
            <person name="Arguello R."/>
            <person name="Artieri C.G."/>
            <person name="Barbash D.A."/>
            <person name="Barker D."/>
            <person name="Barsanti P."/>
            <person name="Batterham P."/>
            <person name="Batzoglou S."/>
            <person name="Begun D."/>
            <person name="Bhutkar A."/>
            <person name="Blanco E."/>
            <person name="Bosak S.A."/>
            <person name="Bradley R.K."/>
            <person name="Brand A.D."/>
            <person name="Brent M.R."/>
            <person name="Brooks A.N."/>
            <person name="Brown R.H."/>
            <person name="Butlin R.K."/>
            <person name="Caggese C."/>
            <person name="Calvi B.R."/>
            <person name="Bernardo de Carvalho A."/>
            <person name="Caspi A."/>
            <person name="Castrezana S."/>
            <person name="Celniker S.E."/>
            <person name="Chang J.L."/>
            <person name="Chapple C."/>
            <person name="Chatterji S."/>
            <person name="Chinwalla A."/>
            <person name="Civetta A."/>
            <person name="Clifton S.W."/>
            <person name="Comeron J.M."/>
            <person name="Costello J.C."/>
            <person name="Coyne J.A."/>
            <person name="Daub J."/>
            <person name="David R.G."/>
            <person name="Delcher A.L."/>
            <person name="Delehaunty K."/>
            <person name="Do C.B."/>
            <person name="Ebling H."/>
            <person name="Edwards K."/>
            <person name="Eickbush T."/>
            <person name="Evans J.D."/>
            <person name="Filipski A."/>
            <person name="Findeiss S."/>
            <person name="Freyhult E."/>
            <person name="Fulton L."/>
            <person name="Fulton R."/>
            <person name="Garcia A.C."/>
            <person name="Gardiner A."/>
            <person name="Garfield D.A."/>
            <person name="Garvin B.E."/>
            <person name="Gibson G."/>
            <person name="Gilbert D."/>
            <person name="Gnerre S."/>
            <person name="Godfrey J."/>
            <person name="Good R."/>
            <person name="Gotea V."/>
            <person name="Gravely B."/>
            <person name="Greenberg A.J."/>
            <person name="Griffiths-Jones S."/>
            <person name="Gross S."/>
            <person name="Guigo R."/>
            <person name="Gustafson E.A."/>
            <person name="Haerty W."/>
            <person name="Hahn M.W."/>
            <person name="Halligan D.L."/>
            <person name="Halpern A.L."/>
            <person name="Halter G.M."/>
            <person name="Han M.V."/>
            <person name="Heger A."/>
            <person name="Hillier L."/>
            <person name="Hinrichs A.S."/>
            <person name="Holmes I."/>
            <person name="Hoskins R.A."/>
            <person name="Hubisz M.J."/>
            <person name="Hultmark D."/>
            <person name="Huntley M.A."/>
            <person name="Jaffe D.B."/>
            <person name="Jagadeeshan S."/>
            <person name="Jeck W.R."/>
            <person name="Johnson J."/>
            <person name="Jones C.D."/>
            <person name="Jordan W.C."/>
            <person name="Karpen G.H."/>
            <person name="Kataoka E."/>
            <person name="Keightley P.D."/>
            <person name="Kheradpour P."/>
            <person name="Kirkness E.F."/>
            <person name="Koerich L.B."/>
            <person name="Kristiansen K."/>
            <person name="Kudrna D."/>
            <person name="Kulathinal R.J."/>
            <person name="Kumar S."/>
            <person name="Kwok R."/>
            <person name="Lander E."/>
            <person name="Langley C.H."/>
            <person name="Lapoint R."/>
            <person name="Lazzaro B.P."/>
            <person name="Lee S.J."/>
            <person name="Levesque L."/>
            <person name="Li R."/>
            <person name="Lin C.F."/>
            <person name="Lin M.F."/>
            <person name="Lindblad-Toh K."/>
            <person name="Llopart A."/>
            <person name="Long M."/>
            <person name="Low L."/>
            <person name="Lozovsky E."/>
            <person name="Lu J."/>
            <person name="Luo M."/>
            <person name="Machado C.A."/>
            <person name="Makalowski W."/>
            <person name="Marzo M."/>
            <person name="Matsuda M."/>
            <person name="Matzkin L."/>
            <person name="McAllister B."/>
            <person name="McBride C.S."/>
            <person name="McKernan B."/>
            <person name="McKernan K."/>
            <person name="Mendez-Lago M."/>
            <person name="Minx P."/>
            <person name="Mollenhauer M.U."/>
            <person name="Montooth K."/>
            <person name="Mount S.M."/>
            <person name="Mu X."/>
            <person name="Myers E."/>
            <person name="Negre B."/>
            <person name="Newfeld S."/>
            <person name="Nielsen R."/>
            <person name="Noor M.A."/>
            <person name="O'Grady P."/>
            <person name="Pachter L."/>
            <person name="Papaceit M."/>
            <person name="Parisi M.J."/>
            <person name="Parisi M."/>
            <person name="Parts L."/>
            <person name="Pedersen J.S."/>
            <person name="Pesole G."/>
            <person name="Phillippy A.M."/>
            <person name="Ponting C.P."/>
            <person name="Pop M."/>
            <person name="Porcelli D."/>
            <person name="Powell J.R."/>
            <person name="Prohaska S."/>
            <person name="Pruitt K."/>
            <person name="Puig M."/>
            <person name="Quesneville H."/>
            <person name="Ram K.R."/>
            <person name="Rand D."/>
            <person name="Rasmussen M.D."/>
            <person name="Reed L.K."/>
            <person name="Reenan R."/>
            <person name="Reily A."/>
            <person name="Remington K.A."/>
            <person name="Rieger T.T."/>
            <person name="Ritchie M.G."/>
            <person name="Robin C."/>
            <person name="Rogers Y.H."/>
            <person name="Rohde C."/>
            <person name="Rozas J."/>
            <person name="Rubenfield M.J."/>
            <person name="Ruiz A."/>
            <person name="Russo S."/>
            <person name="Salzberg S.L."/>
            <person name="Sanchez-Gracia A."/>
            <person name="Saranga D.J."/>
            <person name="Sato H."/>
            <person name="Schaeffer S.W."/>
            <person name="Schatz M.C."/>
            <person name="Schlenke T."/>
            <person name="Schwartz R."/>
            <person name="Segarra C."/>
            <person name="Singh R.S."/>
            <person name="Sirot L."/>
            <person name="Sirota M."/>
            <person name="Sisneros N.B."/>
            <person name="Smith C.D."/>
            <person name="Smith T.F."/>
            <person name="Spieth J."/>
            <person name="Stage D.E."/>
            <person name="Stark A."/>
            <person name="Stephan W."/>
            <person name="Strausberg R.L."/>
            <person name="Strempel S."/>
            <person name="Sturgill D."/>
            <person name="Sutton G."/>
            <person name="Sutton G.G."/>
            <person name="Tao W."/>
            <person name="Teichmann S."/>
            <person name="Tobari Y.N."/>
            <person name="Tomimura Y."/>
            <person name="Tsolas J.M."/>
            <person name="Valente V.L."/>
            <person name="Venter E."/>
            <person name="Venter J.C."/>
            <person name="Vicario S."/>
            <person name="Vieira F.G."/>
            <person name="Vilella A.J."/>
            <person name="Villasante A."/>
            <person name="Walenz B."/>
            <person name="Wang J."/>
            <person name="Wasserman M."/>
            <person name="Watts T."/>
            <person name="Wilson D."/>
            <person name="Wilson R.K."/>
            <person name="Wing R.A."/>
            <person name="Wolfner M.F."/>
            <person name="Wong A."/>
            <person name="Wong G.K."/>
            <person name="Wu C.I."/>
            <person name="Wu G."/>
            <person name="Yamamoto D."/>
            <person name="Yang H.P."/>
            <person name="Yang S.P."/>
            <person name="Yorke J.A."/>
            <person name="Yoshida K."/>
            <person name="Zdobnov E."/>
            <person name="Zhang P."/>
            <person name="Zhang Y."/>
            <person name="Zimin A.V."/>
            <person name="Baldwin J."/>
            <person name="Abdouelleil A."/>
            <person name="Abdulkadir J."/>
            <person name="Abebe A."/>
            <person name="Abera B."/>
            <person name="Abreu J."/>
            <person name="Acer S.C."/>
            <person name="Aftuck L."/>
            <person name="Alexander A."/>
            <person name="An P."/>
            <person name="Anderson E."/>
            <person name="Anderson S."/>
            <person name="Arachi H."/>
            <person name="Azer M."/>
            <person name="Bachantsang P."/>
            <person name="Barry A."/>
            <person name="Bayul T."/>
            <person name="Berlin A."/>
            <person name="Bessette D."/>
            <person name="Bloom T."/>
            <person name="Blye J."/>
            <person name="Boguslavskiy L."/>
            <person name="Bonnet C."/>
            <person name="Boukhgalter B."/>
            <person name="Bourzgui I."/>
            <person name="Brown A."/>
            <person name="Cahill P."/>
            <person name="Channer S."/>
            <person name="Cheshatsang Y."/>
            <person name="Chuda L."/>
            <person name="Citroen M."/>
            <person name="Collymore A."/>
            <person name="Cooke P."/>
            <person name="Costello M."/>
            <person name="D'Aco K."/>
            <person name="Daza R."/>
            <person name="De Haan G."/>
            <person name="DeGray S."/>
            <person name="DeMaso C."/>
            <person name="Dhargay N."/>
            <person name="Dooley K."/>
            <person name="Dooley E."/>
            <person name="Doricent M."/>
            <person name="Dorje P."/>
            <person name="Dorjee K."/>
            <person name="Dupes A."/>
            <person name="Elong R."/>
            <person name="Falk J."/>
            <person name="Farina A."/>
            <person name="Faro S."/>
            <person name="Ferguson D."/>
            <person name="Fisher S."/>
            <person name="Foley C.D."/>
            <person name="Franke A."/>
            <person name="Friedrich D."/>
            <person name="Gadbois L."/>
            <person name="Gearin G."/>
            <person name="Gearin C.R."/>
            <person name="Giannoukos G."/>
            <person name="Goode T."/>
            <person name="Graham J."/>
            <person name="Grandbois E."/>
            <person name="Grewal S."/>
            <person name="Gyaltsen K."/>
            <person name="Hafez N."/>
            <person name="Hagos B."/>
            <person name="Hall J."/>
            <person name="Henson C."/>
            <person name="Hollinger A."/>
            <person name="Honan T."/>
            <person name="Huard M.D."/>
            <person name="Hughes L."/>
            <person name="Hurhula B."/>
            <person name="Husby M.E."/>
            <person name="Kamat A."/>
            <person name="Kanga B."/>
            <person name="Kashin S."/>
            <person name="Khazanovich D."/>
            <person name="Kisner P."/>
            <person name="Lance K."/>
            <person name="Lara M."/>
            <person name="Lee W."/>
            <person name="Lennon N."/>
            <person name="Letendre F."/>
            <person name="LeVine R."/>
            <person name="Lipovsky A."/>
            <person name="Liu X."/>
            <person name="Liu J."/>
            <person name="Liu S."/>
            <person name="Lokyitsang T."/>
            <person name="Lokyitsang Y."/>
            <person name="Lubonja R."/>
            <person name="Lui A."/>
            <person name="MacDonald P."/>
            <person name="Magnisalis V."/>
            <person name="Maru K."/>
            <person name="Matthews C."/>
            <person name="McCusker W."/>
            <person name="McDonough S."/>
            <person name="Mehta T."/>
            <person name="Meldrim J."/>
            <person name="Meneus L."/>
            <person name="Mihai O."/>
            <person name="Mihalev A."/>
            <person name="Mihova T."/>
            <person name="Mittelman R."/>
            <person name="Mlenga V."/>
            <person name="Montmayeur A."/>
            <person name="Mulrain L."/>
            <person name="Navidi A."/>
            <person name="Naylor J."/>
            <person name="Negash T."/>
            <person name="Nguyen T."/>
            <person name="Nguyen N."/>
            <person name="Nicol R."/>
            <person name="Norbu C."/>
            <person name="Norbu N."/>
            <person name="Novod N."/>
            <person name="O'Neill B."/>
            <person name="Osman S."/>
            <person name="Markiewicz E."/>
            <person name="Oyono O.L."/>
            <person name="Patti C."/>
            <person name="Phunkhang P."/>
            <person name="Pierre F."/>
            <person name="Priest M."/>
            <person name="Raghuraman S."/>
            <person name="Rege F."/>
            <person name="Reyes R."/>
            <person name="Rise C."/>
            <person name="Rogov P."/>
            <person name="Ross K."/>
            <person name="Ryan E."/>
            <person name="Settipalli S."/>
            <person name="Shea T."/>
            <person name="Sherpa N."/>
            <person name="Shi L."/>
            <person name="Shih D."/>
            <person name="Sparrow T."/>
            <person name="Spaulding J."/>
            <person name="Stalker J."/>
            <person name="Stange-Thomann N."/>
            <person name="Stavropoulos S."/>
            <person name="Stone C."/>
            <person name="Strader C."/>
            <person name="Tesfaye S."/>
            <person name="Thomson T."/>
            <person name="Thoulutsang Y."/>
            <person name="Thoulutsang D."/>
            <person name="Topham K."/>
            <person name="Topping I."/>
            <person name="Tsamla T."/>
            <person name="Vassiliev H."/>
            <person name="Vo A."/>
            <person name="Wangchuk T."/>
            <person name="Wangdi T."/>
            <person name="Weiand M."/>
            <person name="Wilkinson J."/>
            <person name="Wilson A."/>
            <person name="Yadav S."/>
            <person name="Young G."/>
            <person name="Yu Q."/>
            <person name="Zembek L."/>
            <person name="Zhong D."/>
            <person name="Zimmer A."/>
            <person name="Zwirko Z."/>
            <person name="Jaffe D.B."/>
            <person name="Alvarez P."/>
            <person name="Brockman W."/>
            <person name="Butler J."/>
            <person name="Chin C."/>
            <person name="Gnerre S."/>
            <person name="Grabherr M."/>
            <person name="Kleber M."/>
            <person name="Mauceli E."/>
            <person name="MacCallum I."/>
        </authorList>
    </citation>
    <scope>NUCLEOTIDE SEQUENCE [LARGE SCALE GENOMIC DNA]</scope>
    <source>
        <strain evidence="8">Tucson 15287-2541.00</strain>
    </source>
</reference>
<evidence type="ECO:0000256" key="2">
    <source>
        <dbReference type="ARBA" id="ARBA00010737"/>
    </source>
</evidence>
<evidence type="ECO:0000256" key="6">
    <source>
        <dbReference type="SAM" id="Phobius"/>
    </source>
</evidence>
<evidence type="ECO:0000256" key="1">
    <source>
        <dbReference type="ARBA" id="ARBA00004141"/>
    </source>
</evidence>
<dbReference type="Proteomes" id="UP000001070">
    <property type="component" value="Unassembled WGS sequence"/>
</dbReference>
<evidence type="ECO:0000313" key="8">
    <source>
        <dbReference type="Proteomes" id="UP000001070"/>
    </source>
</evidence>
<organism evidence="8">
    <name type="scientific">Drosophila grimshawi</name>
    <name type="common">Hawaiian fruit fly</name>
    <name type="synonym">Idiomyia grimshawi</name>
    <dbReference type="NCBI Taxonomy" id="7222"/>
    <lineage>
        <taxon>Eukaryota</taxon>
        <taxon>Metazoa</taxon>
        <taxon>Ecdysozoa</taxon>
        <taxon>Arthropoda</taxon>
        <taxon>Hexapoda</taxon>
        <taxon>Insecta</taxon>
        <taxon>Pterygota</taxon>
        <taxon>Neoptera</taxon>
        <taxon>Endopterygota</taxon>
        <taxon>Diptera</taxon>
        <taxon>Brachycera</taxon>
        <taxon>Muscomorpha</taxon>
        <taxon>Ephydroidea</taxon>
        <taxon>Drosophilidae</taxon>
        <taxon>Drosophila</taxon>
        <taxon>Hawaiian Drosophila</taxon>
    </lineage>
</organism>
<feature type="transmembrane region" description="Helical" evidence="6">
    <location>
        <begin position="152"/>
        <end position="171"/>
    </location>
</feature>